<name>A0A059IZA7_TRIIM</name>
<dbReference type="InterPro" id="IPR024630">
    <property type="entry name" value="Stc1"/>
</dbReference>
<feature type="compositionally biased region" description="Polar residues" evidence="1">
    <location>
        <begin position="268"/>
        <end position="281"/>
    </location>
</feature>
<accession>A0A059IZA7</accession>
<reference evidence="3 4" key="1">
    <citation type="submission" date="2014-02" db="EMBL/GenBank/DDBJ databases">
        <title>The Genome Sequence of Trichophyton interdigitale MR816.</title>
        <authorList>
            <consortium name="The Broad Institute Genomics Platform"/>
            <person name="Cuomo C.A."/>
            <person name="White T.C."/>
            <person name="Graser Y."/>
            <person name="Martinez-Rossi N."/>
            <person name="Heitman J."/>
            <person name="Young S.K."/>
            <person name="Zeng Q."/>
            <person name="Gargeya S."/>
            <person name="Abouelleil A."/>
            <person name="Alvarado L."/>
            <person name="Chapman S.B."/>
            <person name="Gainer-Dewar J."/>
            <person name="Goldberg J."/>
            <person name="Griggs A."/>
            <person name="Gujja S."/>
            <person name="Hansen M."/>
            <person name="Howarth C."/>
            <person name="Imamovic A."/>
            <person name="Larimer J."/>
            <person name="Martinez D."/>
            <person name="Murphy C."/>
            <person name="Pearson M.D."/>
            <person name="Persinoti G."/>
            <person name="Poon T."/>
            <person name="Priest M."/>
            <person name="Roberts A.D."/>
            <person name="Saif S."/>
            <person name="Shea T.D."/>
            <person name="Sykes S.N."/>
            <person name="Wortman J."/>
            <person name="Nusbaum C."/>
            <person name="Birren B."/>
        </authorList>
    </citation>
    <scope>NUCLEOTIDE SEQUENCE [LARGE SCALE GENOMIC DNA]</scope>
    <source>
        <strain evidence="3 4">MR816</strain>
    </source>
</reference>
<evidence type="ECO:0000313" key="4">
    <source>
        <dbReference type="Proteomes" id="UP000024533"/>
    </source>
</evidence>
<evidence type="ECO:0000259" key="2">
    <source>
        <dbReference type="Pfam" id="PF12898"/>
    </source>
</evidence>
<dbReference type="Pfam" id="PF12898">
    <property type="entry name" value="Stc1"/>
    <property type="match status" value="1"/>
</dbReference>
<dbReference type="AlphaFoldDB" id="A0A059IZA7"/>
<comment type="caution">
    <text evidence="3">The sequence shown here is derived from an EMBL/GenBank/DDBJ whole genome shotgun (WGS) entry which is preliminary data.</text>
</comment>
<gene>
    <name evidence="3" type="ORF">H109_07482</name>
</gene>
<dbReference type="OrthoDB" id="3514033at2759"/>
<proteinExistence type="predicted"/>
<feature type="domain" description="Stc1" evidence="2">
    <location>
        <begin position="44"/>
        <end position="128"/>
    </location>
</feature>
<protein>
    <recommendedName>
        <fullName evidence="2">Stc1 domain-containing protein</fullName>
    </recommendedName>
</protein>
<feature type="region of interest" description="Disordered" evidence="1">
    <location>
        <begin position="172"/>
        <end position="329"/>
    </location>
</feature>
<keyword evidence="4" id="KW-1185">Reference proteome</keyword>
<feature type="compositionally biased region" description="Polar residues" evidence="1">
    <location>
        <begin position="232"/>
        <end position="243"/>
    </location>
</feature>
<sequence length="338" mass="37198">MGKHAFHFKKNTFNYDEYKRKQVRPPQQAKVKGIKSDIQRRILCKICGKICSASKYSKRQLDELRKAMASNPSVTGLTRPGFAGCRTCISHQTVELTCCICDKTKSLEYFSKNQRSPPDTARCTNCVQSHLDAEPIAEVLKEMEEGEGGYDPATAPETDVNEITHFQNLSVNENNRPRVPVEHQQVAKVKRRPGVADSEDDVSFGGVWVEQQRDGNGNSAAQDGAKKGAELTASNNKGAGQSRKTARKTAMPAEKATGEKSTGEKSTGEMSTPTSGVWNITTKERRAATPRKHSNFAKVPGVRVPKDEAPTQRLPEPTGPTIDFDDDSDDECGIEAWI</sequence>
<dbReference type="STRING" id="1215338.A0A059IZA7"/>
<evidence type="ECO:0000313" key="3">
    <source>
        <dbReference type="EMBL" id="KDB20577.1"/>
    </source>
</evidence>
<evidence type="ECO:0000256" key="1">
    <source>
        <dbReference type="SAM" id="MobiDB-lite"/>
    </source>
</evidence>
<dbReference type="OMA" id="ARCMNCV"/>
<feature type="compositionally biased region" description="Basic and acidic residues" evidence="1">
    <location>
        <begin position="256"/>
        <end position="267"/>
    </location>
</feature>
<dbReference type="EMBL" id="AOKY01000763">
    <property type="protein sequence ID" value="KDB20577.1"/>
    <property type="molecule type" value="Genomic_DNA"/>
</dbReference>
<organism evidence="3 4">
    <name type="scientific">Trichophyton interdigitale (strain MR816)</name>
    <dbReference type="NCBI Taxonomy" id="1215338"/>
    <lineage>
        <taxon>Eukaryota</taxon>
        <taxon>Fungi</taxon>
        <taxon>Dikarya</taxon>
        <taxon>Ascomycota</taxon>
        <taxon>Pezizomycotina</taxon>
        <taxon>Eurotiomycetes</taxon>
        <taxon>Eurotiomycetidae</taxon>
        <taxon>Onygenales</taxon>
        <taxon>Arthrodermataceae</taxon>
        <taxon>Trichophyton</taxon>
    </lineage>
</organism>
<dbReference type="HOGENOM" id="CLU_052193_0_0_1"/>
<dbReference type="Proteomes" id="UP000024533">
    <property type="component" value="Unassembled WGS sequence"/>
</dbReference>